<evidence type="ECO:0000256" key="1">
    <source>
        <dbReference type="SAM" id="MobiDB-lite"/>
    </source>
</evidence>
<evidence type="ECO:0000256" key="2">
    <source>
        <dbReference type="SAM" id="SignalP"/>
    </source>
</evidence>
<dbReference type="PIRSF" id="PIRSF002721">
    <property type="entry name" value="Surface_antigen_Rickettsia"/>
    <property type="match status" value="1"/>
</dbReference>
<keyword evidence="4" id="KW-1185">Reference proteome</keyword>
<dbReference type="EMBL" id="JBEPSM010000001">
    <property type="protein sequence ID" value="MET4632376.1"/>
    <property type="molecule type" value="Genomic_DNA"/>
</dbReference>
<accession>A0ABV2QTM0</accession>
<feature type="compositionally biased region" description="Low complexity" evidence="1">
    <location>
        <begin position="30"/>
        <end position="39"/>
    </location>
</feature>
<feature type="compositionally biased region" description="Basic and acidic residues" evidence="1">
    <location>
        <begin position="59"/>
        <end position="70"/>
    </location>
</feature>
<dbReference type="RefSeq" id="WP_354548173.1">
    <property type="nucleotide sequence ID" value="NZ_JBEPSM010000001.1"/>
</dbReference>
<dbReference type="Proteomes" id="UP001549321">
    <property type="component" value="Unassembled WGS sequence"/>
</dbReference>
<evidence type="ECO:0000313" key="4">
    <source>
        <dbReference type="Proteomes" id="UP001549321"/>
    </source>
</evidence>
<reference evidence="3 4" key="1">
    <citation type="submission" date="2024-06" db="EMBL/GenBank/DDBJ databases">
        <title>Sorghum-associated microbial communities from plants grown in Nebraska, USA.</title>
        <authorList>
            <person name="Schachtman D."/>
        </authorList>
    </citation>
    <scope>NUCLEOTIDE SEQUENCE [LARGE SCALE GENOMIC DNA]</scope>
    <source>
        <strain evidence="3 4">3207</strain>
    </source>
</reference>
<organism evidence="3 4">
    <name type="scientific">Kaistia defluvii</name>
    <dbReference type="NCBI Taxonomy" id="410841"/>
    <lineage>
        <taxon>Bacteria</taxon>
        <taxon>Pseudomonadati</taxon>
        <taxon>Pseudomonadota</taxon>
        <taxon>Alphaproteobacteria</taxon>
        <taxon>Hyphomicrobiales</taxon>
        <taxon>Kaistiaceae</taxon>
        <taxon>Kaistia</taxon>
    </lineage>
</organism>
<dbReference type="InterPro" id="IPR016364">
    <property type="entry name" value="Surface_antigen_Rickettsia"/>
</dbReference>
<proteinExistence type="predicted"/>
<feature type="chain" id="PRO_5046554102" evidence="2">
    <location>
        <begin position="18"/>
        <end position="143"/>
    </location>
</feature>
<feature type="signal peptide" evidence="2">
    <location>
        <begin position="1"/>
        <end position="17"/>
    </location>
</feature>
<comment type="caution">
    <text evidence="3">The sequence shown here is derived from an EMBL/GenBank/DDBJ whole genome shotgun (WGS) entry which is preliminary data.</text>
</comment>
<dbReference type="PROSITE" id="PS51257">
    <property type="entry name" value="PROKAR_LIPOPROTEIN"/>
    <property type="match status" value="1"/>
</dbReference>
<protein>
    <submittedName>
        <fullName evidence="3">Surface antigen</fullName>
    </submittedName>
</protein>
<sequence>MRLGAWLVLGLVATSLAGCISPGGNESLGSAAGSGAGRPAAPPPGALNGGVAGQSIGRGLDDRERQRAEQAEFQALEYGRPGSPVEWRGDREGFRGEVVPGPRYRVNAYDCRDYTHRIWAGGEPQAARGTACRQAEGSWRPIS</sequence>
<keyword evidence="2" id="KW-0732">Signal</keyword>
<feature type="region of interest" description="Disordered" evidence="1">
    <location>
        <begin position="124"/>
        <end position="143"/>
    </location>
</feature>
<feature type="region of interest" description="Disordered" evidence="1">
    <location>
        <begin position="30"/>
        <end position="91"/>
    </location>
</feature>
<name>A0ABV2QTM0_9HYPH</name>
<evidence type="ECO:0000313" key="3">
    <source>
        <dbReference type="EMBL" id="MET4632376.1"/>
    </source>
</evidence>
<gene>
    <name evidence="3" type="ORF">ABIE08_000289</name>
</gene>